<evidence type="ECO:0008006" key="5">
    <source>
        <dbReference type="Google" id="ProtNLM"/>
    </source>
</evidence>
<evidence type="ECO:0000256" key="1">
    <source>
        <dbReference type="SAM" id="MobiDB-lite"/>
    </source>
</evidence>
<evidence type="ECO:0000256" key="2">
    <source>
        <dbReference type="SAM" id="SignalP"/>
    </source>
</evidence>
<proteinExistence type="predicted"/>
<dbReference type="AlphaFoldDB" id="A0AAV6PYF4"/>
<name>A0AAV6PYF4_SOLSE</name>
<keyword evidence="4" id="KW-1185">Reference proteome</keyword>
<gene>
    <name evidence="3" type="ORF">JOB18_037441</name>
</gene>
<comment type="caution">
    <text evidence="3">The sequence shown here is derived from an EMBL/GenBank/DDBJ whole genome shotgun (WGS) entry which is preliminary data.</text>
</comment>
<feature type="signal peptide" evidence="2">
    <location>
        <begin position="1"/>
        <end position="17"/>
    </location>
</feature>
<protein>
    <recommendedName>
        <fullName evidence="5">Apolipoprotein A-IV</fullName>
    </recommendedName>
</protein>
<feature type="compositionally biased region" description="Low complexity" evidence="1">
    <location>
        <begin position="295"/>
        <end position="308"/>
    </location>
</feature>
<feature type="chain" id="PRO_5043484767" description="Apolipoprotein A-IV" evidence="2">
    <location>
        <begin position="18"/>
        <end position="334"/>
    </location>
</feature>
<dbReference type="Proteomes" id="UP000693946">
    <property type="component" value="Linkage Group LG8"/>
</dbReference>
<reference evidence="3 4" key="1">
    <citation type="journal article" date="2021" name="Sci. Rep.">
        <title>Chromosome anchoring in Senegalese sole (Solea senegalensis) reveals sex-associated markers and genome rearrangements in flatfish.</title>
        <authorList>
            <person name="Guerrero-Cozar I."/>
            <person name="Gomez-Garrido J."/>
            <person name="Berbel C."/>
            <person name="Martinez-Blanch J.F."/>
            <person name="Alioto T."/>
            <person name="Claros M.G."/>
            <person name="Gagnaire P.A."/>
            <person name="Manchado M."/>
        </authorList>
    </citation>
    <scope>NUCLEOTIDE SEQUENCE [LARGE SCALE GENOMIC DNA]</scope>
    <source>
        <strain evidence="3">Sse05_10M</strain>
    </source>
</reference>
<accession>A0AAV6PYF4</accession>
<sequence>MHLKVVIFALSFLTVSAYPFHLNPRGAIWIDSKSNHAHDKTVLSKDVDNFYKHHLDSSSLYNQGDDDNKNPMAEEMQQKLSVQSEYLRTRLHQELAELRERLSPSSTHLSSTLASMRERLAPLTQQLQSSLSSNTQDLCGQLSHYLHSLETADAQAETRAAQNQEAFHWMTNALEHGSSKMADIINDFHTKTVGVLEHLTEVGTSEEEAAKSELWPLMSSRLGQEVSSLREETQNRVGALKAELDALQGNVVPVKAEVTASVEQFCQNSALQSQWFQVQMEKLFQGLEEEMNVQRSSRLSPPSSSSSPIQPTGSLQEEFSIKLSALLQDILHSV</sequence>
<organism evidence="3 4">
    <name type="scientific">Solea senegalensis</name>
    <name type="common">Senegalese sole</name>
    <dbReference type="NCBI Taxonomy" id="28829"/>
    <lineage>
        <taxon>Eukaryota</taxon>
        <taxon>Metazoa</taxon>
        <taxon>Chordata</taxon>
        <taxon>Craniata</taxon>
        <taxon>Vertebrata</taxon>
        <taxon>Euteleostomi</taxon>
        <taxon>Actinopterygii</taxon>
        <taxon>Neopterygii</taxon>
        <taxon>Teleostei</taxon>
        <taxon>Neoteleostei</taxon>
        <taxon>Acanthomorphata</taxon>
        <taxon>Carangaria</taxon>
        <taxon>Pleuronectiformes</taxon>
        <taxon>Pleuronectoidei</taxon>
        <taxon>Soleidae</taxon>
        <taxon>Solea</taxon>
    </lineage>
</organism>
<keyword evidence="2" id="KW-0732">Signal</keyword>
<evidence type="ECO:0000313" key="4">
    <source>
        <dbReference type="Proteomes" id="UP000693946"/>
    </source>
</evidence>
<feature type="region of interest" description="Disordered" evidence="1">
    <location>
        <begin position="293"/>
        <end position="312"/>
    </location>
</feature>
<dbReference type="EMBL" id="JAGKHQ010000020">
    <property type="protein sequence ID" value="KAG7479876.1"/>
    <property type="molecule type" value="Genomic_DNA"/>
</dbReference>
<evidence type="ECO:0000313" key="3">
    <source>
        <dbReference type="EMBL" id="KAG7479876.1"/>
    </source>
</evidence>